<reference evidence="3 4" key="1">
    <citation type="submission" date="2014-10" db="EMBL/GenBank/DDBJ databases">
        <title>Draft genome of the hookworm Ancylostoma caninum.</title>
        <authorList>
            <person name="Mitreva M."/>
        </authorList>
    </citation>
    <scope>NUCLEOTIDE SEQUENCE [LARGE SCALE GENOMIC DNA]</scope>
    <source>
        <strain evidence="3 4">Baltimore</strain>
    </source>
</reference>
<keyword evidence="2" id="KW-0472">Membrane</keyword>
<accession>A0A368FNV5</accession>
<comment type="caution">
    <text evidence="3">The sequence shown here is derived from an EMBL/GenBank/DDBJ whole genome shotgun (WGS) entry which is preliminary data.</text>
</comment>
<keyword evidence="4" id="KW-1185">Reference proteome</keyword>
<dbReference type="Proteomes" id="UP000252519">
    <property type="component" value="Unassembled WGS sequence"/>
</dbReference>
<feature type="transmembrane region" description="Helical" evidence="2">
    <location>
        <begin position="6"/>
        <end position="30"/>
    </location>
</feature>
<sequence>MHFVVLTLTVFILSLIVALIITITIEIPILSMERKLLKTTDRGYEEEDHPEEEQGEERNNLLKEPNYHEKATCWLRSPEFQEASAPPFQEADAPNFQEYRLPASGIPNVMECASTFSMDSFFWCGKEGHQENWSRELSLVDKFDRDAEEPLIPQKPIDLEKWERSLFSTC</sequence>
<evidence type="ECO:0000256" key="1">
    <source>
        <dbReference type="SAM" id="MobiDB-lite"/>
    </source>
</evidence>
<organism evidence="3 4">
    <name type="scientific">Ancylostoma caninum</name>
    <name type="common">Dog hookworm</name>
    <dbReference type="NCBI Taxonomy" id="29170"/>
    <lineage>
        <taxon>Eukaryota</taxon>
        <taxon>Metazoa</taxon>
        <taxon>Ecdysozoa</taxon>
        <taxon>Nematoda</taxon>
        <taxon>Chromadorea</taxon>
        <taxon>Rhabditida</taxon>
        <taxon>Rhabditina</taxon>
        <taxon>Rhabditomorpha</taxon>
        <taxon>Strongyloidea</taxon>
        <taxon>Ancylostomatidae</taxon>
        <taxon>Ancylostomatinae</taxon>
        <taxon>Ancylostoma</taxon>
    </lineage>
</organism>
<protein>
    <submittedName>
        <fullName evidence="3">Uncharacterized protein</fullName>
    </submittedName>
</protein>
<dbReference type="AlphaFoldDB" id="A0A368FNV5"/>
<evidence type="ECO:0000313" key="3">
    <source>
        <dbReference type="EMBL" id="RCN33904.1"/>
    </source>
</evidence>
<dbReference type="OrthoDB" id="10375265at2759"/>
<evidence type="ECO:0000313" key="4">
    <source>
        <dbReference type="Proteomes" id="UP000252519"/>
    </source>
</evidence>
<name>A0A368FNV5_ANCCA</name>
<evidence type="ECO:0000256" key="2">
    <source>
        <dbReference type="SAM" id="Phobius"/>
    </source>
</evidence>
<feature type="region of interest" description="Disordered" evidence="1">
    <location>
        <begin position="41"/>
        <end position="64"/>
    </location>
</feature>
<dbReference type="EMBL" id="JOJR01000852">
    <property type="protein sequence ID" value="RCN33904.1"/>
    <property type="molecule type" value="Genomic_DNA"/>
</dbReference>
<keyword evidence="2" id="KW-1133">Transmembrane helix</keyword>
<feature type="compositionally biased region" description="Acidic residues" evidence="1">
    <location>
        <begin position="44"/>
        <end position="55"/>
    </location>
</feature>
<proteinExistence type="predicted"/>
<gene>
    <name evidence="3" type="ORF">ANCCAN_20250</name>
</gene>
<keyword evidence="2" id="KW-0812">Transmembrane</keyword>